<dbReference type="PANTHER" id="PTHR45857">
    <property type="entry name" value="FORMIN-LIKE PROTEIN"/>
    <property type="match status" value="1"/>
</dbReference>
<dbReference type="PROSITE" id="PS51231">
    <property type="entry name" value="DAD"/>
    <property type="match status" value="1"/>
</dbReference>
<evidence type="ECO:0000259" key="3">
    <source>
        <dbReference type="PROSITE" id="PS51231"/>
    </source>
</evidence>
<dbReference type="EMBL" id="CADEAL010000234">
    <property type="protein sequence ID" value="CAB1416955.1"/>
    <property type="molecule type" value="Genomic_DNA"/>
</dbReference>
<feature type="region of interest" description="Disordered" evidence="2">
    <location>
        <begin position="363"/>
        <end position="448"/>
    </location>
</feature>
<dbReference type="InterPro" id="IPR015425">
    <property type="entry name" value="FH2_Formin"/>
</dbReference>
<feature type="compositionally biased region" description="Low complexity" evidence="2">
    <location>
        <begin position="386"/>
        <end position="399"/>
    </location>
</feature>
<dbReference type="Proteomes" id="UP001153269">
    <property type="component" value="Unassembled WGS sequence"/>
</dbReference>
<dbReference type="GO" id="GO:0005829">
    <property type="term" value="C:cytosol"/>
    <property type="evidence" value="ECO:0007669"/>
    <property type="project" value="TreeGrafter"/>
</dbReference>
<reference evidence="5" key="1">
    <citation type="submission" date="2020-03" db="EMBL/GenBank/DDBJ databases">
        <authorList>
            <person name="Weist P."/>
        </authorList>
    </citation>
    <scope>NUCLEOTIDE SEQUENCE</scope>
</reference>
<sequence length="448" mass="51467">MPLLNWQPLKPNQVLGTVFNEIDDEQVLEELNMDMFEEMFKTRAQTNPTDLSNVKKKSIKKAPSKTSLLEVNKAKNLAITLRKGGMTPDKICTAIETYDQETLSIDFLELLEHFIPSDFEMKLLVNYEKDGRPLEELANEDQFMLRFGKIPRLSQRIKTLTFMGNFPDTVKRMQPQLNSIISASMSIKSSLKLKKILEIVLAFGNYMNSSKRGGVYGFRLQSLDLLLETKSTDRSQTLLHFITNIIQDKYPDLANFHTELHFPDKAALVSLDGILQDIRSLERGMEMTKKEFLVQDDSPVLKEFIKTNCEQLESLIKDSKTAQEAYGSVVEYFGENPKTTQPSMFFPTFVRLIKAYKTAQQDIQQKKKMETESSEEKESPSPNKAGMQKGPMMPKMPQMDLIAELKKRQVKPQVREGKDGALEDIITDLRNTPYRRTDVRRPTQRQDT</sequence>
<dbReference type="SMART" id="SM00498">
    <property type="entry name" value="FH2"/>
    <property type="match status" value="1"/>
</dbReference>
<feature type="compositionally biased region" description="Basic and acidic residues" evidence="2">
    <location>
        <begin position="403"/>
        <end position="421"/>
    </location>
</feature>
<name>A0A9N7Y3M9_PLEPL</name>
<dbReference type="FunFam" id="1.20.58.2220:FF:000001">
    <property type="entry name" value="Formin-like 1, isoform CRA_c"/>
    <property type="match status" value="1"/>
</dbReference>
<dbReference type="AlphaFoldDB" id="A0A9N7Y3M9"/>
<protein>
    <recommendedName>
        <fullName evidence="7">Formin-like 1</fullName>
    </recommendedName>
</protein>
<dbReference type="Pfam" id="PF02181">
    <property type="entry name" value="FH2"/>
    <property type="match status" value="1"/>
</dbReference>
<evidence type="ECO:0008006" key="7">
    <source>
        <dbReference type="Google" id="ProtNLM"/>
    </source>
</evidence>
<dbReference type="PANTHER" id="PTHR45857:SF2">
    <property type="entry name" value="FORMIN-LIKE PROTEIN 1"/>
    <property type="match status" value="1"/>
</dbReference>
<dbReference type="InterPro" id="IPR043592">
    <property type="entry name" value="FMNL_animal"/>
</dbReference>
<feature type="domain" description="DAD" evidence="3">
    <location>
        <begin position="415"/>
        <end position="448"/>
    </location>
</feature>
<dbReference type="SUPFAM" id="SSF101447">
    <property type="entry name" value="Formin homology 2 domain (FH2 domain)"/>
    <property type="match status" value="1"/>
</dbReference>
<accession>A0A9N7Y3M9</accession>
<comment type="similarity">
    <text evidence="1">Belongs to the formin homology family.</text>
</comment>
<dbReference type="GO" id="GO:0008360">
    <property type="term" value="P:regulation of cell shape"/>
    <property type="evidence" value="ECO:0007669"/>
    <property type="project" value="TreeGrafter"/>
</dbReference>
<dbReference type="Gene3D" id="1.20.58.2220">
    <property type="entry name" value="Formin, FH2 domain"/>
    <property type="match status" value="1"/>
</dbReference>
<feature type="domain" description="FH2" evidence="4">
    <location>
        <begin position="1"/>
        <end position="382"/>
    </location>
</feature>
<feature type="compositionally biased region" description="Basic and acidic residues" evidence="2">
    <location>
        <begin position="435"/>
        <end position="448"/>
    </location>
</feature>
<comment type="caution">
    <text evidence="5">The sequence shown here is derived from an EMBL/GenBank/DDBJ whole genome shotgun (WGS) entry which is preliminary data.</text>
</comment>
<evidence type="ECO:0000313" key="6">
    <source>
        <dbReference type="Proteomes" id="UP001153269"/>
    </source>
</evidence>
<dbReference type="InterPro" id="IPR014767">
    <property type="entry name" value="DAD_dom"/>
</dbReference>
<evidence type="ECO:0000256" key="1">
    <source>
        <dbReference type="ARBA" id="ARBA00023449"/>
    </source>
</evidence>
<dbReference type="InterPro" id="IPR042201">
    <property type="entry name" value="FH2_Formin_sf"/>
</dbReference>
<dbReference type="GO" id="GO:0016477">
    <property type="term" value="P:cell migration"/>
    <property type="evidence" value="ECO:0007669"/>
    <property type="project" value="TreeGrafter"/>
</dbReference>
<evidence type="ECO:0000256" key="2">
    <source>
        <dbReference type="SAM" id="MobiDB-lite"/>
    </source>
</evidence>
<dbReference type="GO" id="GO:0030866">
    <property type="term" value="P:cortical actin cytoskeleton organization"/>
    <property type="evidence" value="ECO:0007669"/>
    <property type="project" value="TreeGrafter"/>
</dbReference>
<evidence type="ECO:0000259" key="4">
    <source>
        <dbReference type="PROSITE" id="PS51444"/>
    </source>
</evidence>
<proteinExistence type="inferred from homology"/>
<keyword evidence="6" id="KW-1185">Reference proteome</keyword>
<feature type="compositionally biased region" description="Basic and acidic residues" evidence="2">
    <location>
        <begin position="364"/>
        <end position="379"/>
    </location>
</feature>
<evidence type="ECO:0000313" key="5">
    <source>
        <dbReference type="EMBL" id="CAB1416955.1"/>
    </source>
</evidence>
<gene>
    <name evidence="5" type="ORF">PLEPLA_LOCUS4748</name>
</gene>
<organism evidence="5 6">
    <name type="scientific">Pleuronectes platessa</name>
    <name type="common">European plaice</name>
    <dbReference type="NCBI Taxonomy" id="8262"/>
    <lineage>
        <taxon>Eukaryota</taxon>
        <taxon>Metazoa</taxon>
        <taxon>Chordata</taxon>
        <taxon>Craniata</taxon>
        <taxon>Vertebrata</taxon>
        <taxon>Euteleostomi</taxon>
        <taxon>Actinopterygii</taxon>
        <taxon>Neopterygii</taxon>
        <taxon>Teleostei</taxon>
        <taxon>Neoteleostei</taxon>
        <taxon>Acanthomorphata</taxon>
        <taxon>Carangaria</taxon>
        <taxon>Pleuronectiformes</taxon>
        <taxon>Pleuronectoidei</taxon>
        <taxon>Pleuronectidae</taxon>
        <taxon>Pleuronectes</taxon>
    </lineage>
</organism>
<dbReference type="PROSITE" id="PS51444">
    <property type="entry name" value="FH2"/>
    <property type="match status" value="1"/>
</dbReference>
<dbReference type="GO" id="GO:0051015">
    <property type="term" value="F:actin filament binding"/>
    <property type="evidence" value="ECO:0007669"/>
    <property type="project" value="TreeGrafter"/>
</dbReference>